<evidence type="ECO:0000313" key="1">
    <source>
        <dbReference type="EMBL" id="KAK3194031.1"/>
    </source>
</evidence>
<accession>A0AAD9ZW78</accession>
<evidence type="ECO:0000313" key="2">
    <source>
        <dbReference type="Proteomes" id="UP001281410"/>
    </source>
</evidence>
<dbReference type="Proteomes" id="UP001281410">
    <property type="component" value="Unassembled WGS sequence"/>
</dbReference>
<dbReference type="SUPFAM" id="SSF160240">
    <property type="entry name" value="Cation efflux protein cytoplasmic domain-like"/>
    <property type="match status" value="1"/>
</dbReference>
<gene>
    <name evidence="1" type="ORF">Dsin_025341</name>
</gene>
<organism evidence="1 2">
    <name type="scientific">Dipteronia sinensis</name>
    <dbReference type="NCBI Taxonomy" id="43782"/>
    <lineage>
        <taxon>Eukaryota</taxon>
        <taxon>Viridiplantae</taxon>
        <taxon>Streptophyta</taxon>
        <taxon>Embryophyta</taxon>
        <taxon>Tracheophyta</taxon>
        <taxon>Spermatophyta</taxon>
        <taxon>Magnoliopsida</taxon>
        <taxon>eudicotyledons</taxon>
        <taxon>Gunneridae</taxon>
        <taxon>Pentapetalae</taxon>
        <taxon>rosids</taxon>
        <taxon>malvids</taxon>
        <taxon>Sapindales</taxon>
        <taxon>Sapindaceae</taxon>
        <taxon>Hippocastanoideae</taxon>
        <taxon>Acereae</taxon>
        <taxon>Dipteronia</taxon>
    </lineage>
</organism>
<sequence>MMDLQESLKESVAHNSNIYVEESDIEAIVHNIFSSKFPQKMVVERITPHLLQGKILLEIEVSMPPDTLIRDAMKVAEAAEKEILKAASNIFQVSLHLRLGRPLP</sequence>
<dbReference type="InterPro" id="IPR036837">
    <property type="entry name" value="Cation_efflux_CTD_sf"/>
</dbReference>
<protein>
    <recommendedName>
        <fullName evidence="3">Cation efflux protein cytoplasmic domain-containing protein</fullName>
    </recommendedName>
</protein>
<proteinExistence type="predicted"/>
<dbReference type="Gene3D" id="3.30.70.1350">
    <property type="entry name" value="Cation efflux protein, cytoplasmic domain"/>
    <property type="match status" value="1"/>
</dbReference>
<dbReference type="AlphaFoldDB" id="A0AAD9ZW78"/>
<name>A0AAD9ZW78_9ROSI</name>
<comment type="caution">
    <text evidence="1">The sequence shown here is derived from an EMBL/GenBank/DDBJ whole genome shotgun (WGS) entry which is preliminary data.</text>
</comment>
<reference evidence="1" key="1">
    <citation type="journal article" date="2023" name="Plant J.">
        <title>Genome sequences and population genomics provide insights into the demographic history, inbreeding, and mutation load of two 'living fossil' tree species of Dipteronia.</title>
        <authorList>
            <person name="Feng Y."/>
            <person name="Comes H.P."/>
            <person name="Chen J."/>
            <person name="Zhu S."/>
            <person name="Lu R."/>
            <person name="Zhang X."/>
            <person name="Li P."/>
            <person name="Qiu J."/>
            <person name="Olsen K.M."/>
            <person name="Qiu Y."/>
        </authorList>
    </citation>
    <scope>NUCLEOTIDE SEQUENCE</scope>
    <source>
        <strain evidence="1">NBL</strain>
    </source>
</reference>
<evidence type="ECO:0008006" key="3">
    <source>
        <dbReference type="Google" id="ProtNLM"/>
    </source>
</evidence>
<dbReference type="EMBL" id="JANJYJ010000008">
    <property type="protein sequence ID" value="KAK3194031.1"/>
    <property type="molecule type" value="Genomic_DNA"/>
</dbReference>
<keyword evidence="2" id="KW-1185">Reference proteome</keyword>